<organism evidence="2 3">
    <name type="scientific">Bacteroides ovatus</name>
    <dbReference type="NCBI Taxonomy" id="28116"/>
    <lineage>
        <taxon>Bacteria</taxon>
        <taxon>Pseudomonadati</taxon>
        <taxon>Bacteroidota</taxon>
        <taxon>Bacteroidia</taxon>
        <taxon>Bacteroidales</taxon>
        <taxon>Bacteroidaceae</taxon>
        <taxon>Bacteroides</taxon>
    </lineage>
</organism>
<gene>
    <name evidence="2" type="ORF">DW206_05025</name>
</gene>
<dbReference type="Proteomes" id="UP000283329">
    <property type="component" value="Unassembled WGS sequence"/>
</dbReference>
<evidence type="ECO:0000313" key="2">
    <source>
        <dbReference type="EMBL" id="RHH50003.1"/>
    </source>
</evidence>
<evidence type="ECO:0000313" key="3">
    <source>
        <dbReference type="Proteomes" id="UP000283329"/>
    </source>
</evidence>
<name>A0A414X7D1_BACOV</name>
<accession>A0A414X7D1</accession>
<dbReference type="AlphaFoldDB" id="A0A414X7D1"/>
<proteinExistence type="predicted"/>
<evidence type="ECO:0000256" key="1">
    <source>
        <dbReference type="SAM" id="MobiDB-lite"/>
    </source>
</evidence>
<dbReference type="RefSeq" id="WP_118299352.1">
    <property type="nucleotide sequence ID" value="NZ_QRJR01000003.1"/>
</dbReference>
<sequence length="196" mass="21076">MAESVYQFASVPKKSSNAGRPKGKKAYIVYFRWNDVKTYNRDEKGVRVKEFALADGKKPIAVYATDSTINIYHTSEGEDDARGFIHHVDYEHPGTEVEHDEFVNNNINEDLGAIVFGCSGDDAKIAGTPCTPLKLTKADSQDNKEGDKNTINLASSLRGATIGHIAKNLIPATDSEEINAILGLSSGASGSSKGGL</sequence>
<dbReference type="EMBL" id="QRJR01000003">
    <property type="protein sequence ID" value="RHH50003.1"/>
    <property type="molecule type" value="Genomic_DNA"/>
</dbReference>
<comment type="caution">
    <text evidence="2">The sequence shown here is derived from an EMBL/GenBank/DDBJ whole genome shotgun (WGS) entry which is preliminary data.</text>
</comment>
<reference evidence="2 3" key="1">
    <citation type="submission" date="2018-08" db="EMBL/GenBank/DDBJ databases">
        <title>A genome reference for cultivated species of the human gut microbiota.</title>
        <authorList>
            <person name="Zou Y."/>
            <person name="Xue W."/>
            <person name="Luo G."/>
        </authorList>
    </citation>
    <scope>NUCLEOTIDE SEQUENCE [LARGE SCALE GENOMIC DNA]</scope>
    <source>
        <strain evidence="2 3">AM17-48</strain>
    </source>
</reference>
<feature type="region of interest" description="Disordered" evidence="1">
    <location>
        <begin position="1"/>
        <end position="21"/>
    </location>
</feature>
<protein>
    <submittedName>
        <fullName evidence="2">Uncharacterized protein</fullName>
    </submittedName>
</protein>